<evidence type="ECO:0000256" key="3">
    <source>
        <dbReference type="ARBA" id="ARBA00022989"/>
    </source>
</evidence>
<comment type="subcellular location">
    <subcellularLocation>
        <location evidence="1">Endomembrane system</location>
        <topology evidence="1">Multi-pass membrane protein</topology>
    </subcellularLocation>
</comment>
<dbReference type="Proteomes" id="UP000297025">
    <property type="component" value="Chromosome"/>
</dbReference>
<dbReference type="Gene3D" id="1.20.120.1630">
    <property type="match status" value="1"/>
</dbReference>
<feature type="transmembrane region" description="Helical" evidence="5">
    <location>
        <begin position="75"/>
        <end position="93"/>
    </location>
</feature>
<organism evidence="7 8">
    <name type="scientific">Nocardioides daphniae</name>
    <dbReference type="NCBI Taxonomy" id="402297"/>
    <lineage>
        <taxon>Bacteria</taxon>
        <taxon>Bacillati</taxon>
        <taxon>Actinomycetota</taxon>
        <taxon>Actinomycetes</taxon>
        <taxon>Propionibacteriales</taxon>
        <taxon>Nocardioidaceae</taxon>
        <taxon>Nocardioides</taxon>
    </lineage>
</organism>
<sequence>MEILGWTLVAWFSNAVLLVPLVLVLVMAVSRRAELATRAPAAFLASLTAWVSLLLVEQHQQWWEFGPTPTALGGMPMEVSLGWALAWGALPVVAGGPWWAWLVGFAWVDLMAVSMIHGLELGDSWLVGEALLLAVTAVPALVIGRLTVARRCLWARVGLQAALFGATFLWLLPHLALEADGLGWRDVVDHSLPVRSMLLTAAVLLAVPALSAVVELGRAGGTPFPWDPPARLVTTGPYAYVANPMQLGMTGLLALLALSSGSALLWVAVVFAVSFSAVLAERHEHRTLSARWPAYAAYRARVRNWLPRWRPYVPAPTTLWVSETCELCAATGATLDALHPTGLERRAAESSPRPLRRMTWEDGHGTDSGLTAFARALEQTTLVWAWVGWWMRLPGVAQVLQLVADAAGLGPRDLSPARPDVRQGPR</sequence>
<dbReference type="GO" id="GO:0008168">
    <property type="term" value="F:methyltransferase activity"/>
    <property type="evidence" value="ECO:0007669"/>
    <property type="project" value="UniProtKB-KW"/>
</dbReference>
<protein>
    <submittedName>
        <fullName evidence="7">Isoprenylcysteine carboxylmethyltransferase family protein</fullName>
    </submittedName>
</protein>
<evidence type="ECO:0000313" key="8">
    <source>
        <dbReference type="Proteomes" id="UP000297025"/>
    </source>
</evidence>
<evidence type="ECO:0000256" key="1">
    <source>
        <dbReference type="ARBA" id="ARBA00004127"/>
    </source>
</evidence>
<name>A0A4P7U9J3_9ACTN</name>
<evidence type="ECO:0000313" key="6">
    <source>
        <dbReference type="EMBL" id="GGD08427.1"/>
    </source>
</evidence>
<dbReference type="GO" id="GO:0012505">
    <property type="term" value="C:endomembrane system"/>
    <property type="evidence" value="ECO:0007669"/>
    <property type="project" value="UniProtKB-SubCell"/>
</dbReference>
<dbReference type="EMBL" id="CP038462">
    <property type="protein sequence ID" value="QCC76271.1"/>
    <property type="molecule type" value="Genomic_DNA"/>
</dbReference>
<dbReference type="RefSeq" id="WP_135831320.1">
    <property type="nucleotide sequence ID" value="NZ_BMCK01000001.1"/>
</dbReference>
<evidence type="ECO:0000256" key="5">
    <source>
        <dbReference type="SAM" id="Phobius"/>
    </source>
</evidence>
<dbReference type="EMBL" id="BMCK01000001">
    <property type="protein sequence ID" value="GGD08427.1"/>
    <property type="molecule type" value="Genomic_DNA"/>
</dbReference>
<proteinExistence type="predicted"/>
<feature type="transmembrane region" description="Helical" evidence="5">
    <location>
        <begin position="125"/>
        <end position="146"/>
    </location>
</feature>
<keyword evidence="7" id="KW-0489">Methyltransferase</keyword>
<gene>
    <name evidence="7" type="ORF">E2C04_01875</name>
    <name evidence="6" type="ORF">GCM10007231_04120</name>
</gene>
<feature type="transmembrane region" description="Helical" evidence="5">
    <location>
        <begin position="197"/>
        <end position="217"/>
    </location>
</feature>
<accession>A0A4P7U9J3</accession>
<evidence type="ECO:0000256" key="4">
    <source>
        <dbReference type="ARBA" id="ARBA00023136"/>
    </source>
</evidence>
<dbReference type="KEGG" id="ndp:E2C04_01875"/>
<reference evidence="7" key="4">
    <citation type="submission" date="2019-03" db="EMBL/GenBank/DDBJ databases">
        <authorList>
            <person name="Huang Y."/>
        </authorList>
    </citation>
    <scope>NUCLEOTIDE SEQUENCE</scope>
    <source>
        <strain evidence="7">JCM 16608</strain>
    </source>
</reference>
<reference evidence="6" key="2">
    <citation type="journal article" date="2014" name="Int. J. Syst. Evol. Microbiol.">
        <title>Complete genome of a new Firmicutes species belonging to the dominant human colonic microbiota ('Ruminococcus bicirculans') reveals two chromosomes and a selective capacity to utilize plant glucans.</title>
        <authorList>
            <consortium name="NISC Comparative Sequencing Program"/>
            <person name="Wegmann U."/>
            <person name="Louis P."/>
            <person name="Goesmann A."/>
            <person name="Henrissat B."/>
            <person name="Duncan S.H."/>
            <person name="Flint H.J."/>
        </authorList>
    </citation>
    <scope>NUCLEOTIDE SEQUENCE</scope>
    <source>
        <strain evidence="6">CCM 7403</strain>
    </source>
</reference>
<dbReference type="InterPro" id="IPR007318">
    <property type="entry name" value="Phopholipid_MeTrfase"/>
</dbReference>
<reference evidence="7 8" key="1">
    <citation type="journal article" date="2008" name="Int. J. Syst. Evol. Microbiol.">
        <title>Nocardioides daphniae sp. nov., isolated from Daphnia cucullata (Crustacea: Cladocera).</title>
        <authorList>
            <person name="Toth E.M."/>
            <person name="Keki Z."/>
            <person name="Homonnay Z.G."/>
            <person name="Borsodi A.K."/>
            <person name="Marialigeti K."/>
            <person name="Schumann P."/>
        </authorList>
    </citation>
    <scope>NUCLEOTIDE SEQUENCE [LARGE SCALE GENOMIC DNA]</scope>
    <source>
        <strain evidence="7 8">JCM 16608</strain>
    </source>
</reference>
<dbReference type="Pfam" id="PF04191">
    <property type="entry name" value="PEMT"/>
    <property type="match status" value="1"/>
</dbReference>
<evidence type="ECO:0000313" key="7">
    <source>
        <dbReference type="EMBL" id="QCC76271.1"/>
    </source>
</evidence>
<evidence type="ECO:0000313" key="9">
    <source>
        <dbReference type="Proteomes" id="UP000630594"/>
    </source>
</evidence>
<evidence type="ECO:0000256" key="2">
    <source>
        <dbReference type="ARBA" id="ARBA00022692"/>
    </source>
</evidence>
<feature type="transmembrane region" description="Helical" evidence="5">
    <location>
        <begin position="153"/>
        <end position="177"/>
    </location>
</feature>
<dbReference type="AlphaFoldDB" id="A0A4P7U9J3"/>
<reference evidence="9" key="3">
    <citation type="journal article" date="2019" name="Int. J. Syst. Evol. Microbiol.">
        <title>The Global Catalogue of Microorganisms (GCM) 10K type strain sequencing project: providing services to taxonomists for standard genome sequencing and annotation.</title>
        <authorList>
            <consortium name="The Broad Institute Genomics Platform"/>
            <consortium name="The Broad Institute Genome Sequencing Center for Infectious Disease"/>
            <person name="Wu L."/>
            <person name="Ma J."/>
        </authorList>
    </citation>
    <scope>NUCLEOTIDE SEQUENCE [LARGE SCALE GENOMIC DNA]</scope>
    <source>
        <strain evidence="9">CCM 7403</strain>
    </source>
</reference>
<feature type="transmembrane region" description="Helical" evidence="5">
    <location>
        <begin position="6"/>
        <end position="28"/>
    </location>
</feature>
<keyword evidence="3 5" id="KW-1133">Transmembrane helix</keyword>
<dbReference type="OrthoDB" id="941586at2"/>
<reference evidence="6" key="5">
    <citation type="submission" date="2024-05" db="EMBL/GenBank/DDBJ databases">
        <authorList>
            <person name="Sun Q."/>
            <person name="Sedlacek I."/>
        </authorList>
    </citation>
    <scope>NUCLEOTIDE SEQUENCE</scope>
    <source>
        <strain evidence="6">CCM 7403</strain>
    </source>
</reference>
<keyword evidence="4 5" id="KW-0472">Membrane</keyword>
<keyword evidence="9" id="KW-1185">Reference proteome</keyword>
<keyword evidence="7" id="KW-0808">Transferase</keyword>
<dbReference type="GO" id="GO:0032259">
    <property type="term" value="P:methylation"/>
    <property type="evidence" value="ECO:0007669"/>
    <property type="project" value="UniProtKB-KW"/>
</dbReference>
<feature type="transmembrane region" description="Helical" evidence="5">
    <location>
        <begin position="35"/>
        <end position="55"/>
    </location>
</feature>
<keyword evidence="2 5" id="KW-0812">Transmembrane</keyword>
<dbReference type="Proteomes" id="UP000630594">
    <property type="component" value="Unassembled WGS sequence"/>
</dbReference>